<feature type="region of interest" description="Disordered" evidence="1">
    <location>
        <begin position="102"/>
        <end position="126"/>
    </location>
</feature>
<proteinExistence type="predicted"/>
<feature type="non-terminal residue" evidence="3">
    <location>
        <position position="409"/>
    </location>
</feature>
<dbReference type="EMBL" id="JAMBED010000145">
    <property type="protein sequence ID" value="MCL1553819.1"/>
    <property type="molecule type" value="Genomic_DNA"/>
</dbReference>
<dbReference type="InterPro" id="IPR001584">
    <property type="entry name" value="Integrase_cat-core"/>
</dbReference>
<evidence type="ECO:0000313" key="3">
    <source>
        <dbReference type="EMBL" id="MCL1553819.1"/>
    </source>
</evidence>
<evidence type="ECO:0000313" key="4">
    <source>
        <dbReference type="Proteomes" id="UP001167357"/>
    </source>
</evidence>
<dbReference type="Gene3D" id="1.10.10.10">
    <property type="entry name" value="Winged helix-like DNA-binding domain superfamily/Winged helix DNA-binding domain"/>
    <property type="match status" value="2"/>
</dbReference>
<dbReference type="RefSeq" id="WP_249048687.1">
    <property type="nucleotide sequence ID" value="NZ_JAMBEC010000134.1"/>
</dbReference>
<dbReference type="InterPro" id="IPR036388">
    <property type="entry name" value="WH-like_DNA-bd_sf"/>
</dbReference>
<dbReference type="Pfam" id="PF13518">
    <property type="entry name" value="HTH_28"/>
    <property type="match status" value="2"/>
</dbReference>
<dbReference type="SUPFAM" id="SSF53098">
    <property type="entry name" value="Ribonuclease H-like"/>
    <property type="match status" value="1"/>
</dbReference>
<dbReference type="PANTHER" id="PTHR46889">
    <property type="entry name" value="TRANSPOSASE INSF FOR INSERTION SEQUENCE IS3B-RELATED"/>
    <property type="match status" value="1"/>
</dbReference>
<name>A0ABT0LWV0_9XANT</name>
<evidence type="ECO:0000259" key="2">
    <source>
        <dbReference type="PROSITE" id="PS50994"/>
    </source>
</evidence>
<dbReference type="Proteomes" id="UP001167357">
    <property type="component" value="Unassembled WGS sequence"/>
</dbReference>
<protein>
    <submittedName>
        <fullName evidence="3">IS3 family transposase</fullName>
    </submittedName>
</protein>
<reference evidence="3" key="1">
    <citation type="submission" date="2022-04" db="EMBL/GenBank/DDBJ databases">
        <title>Genomic comparison of 19 strains of Xanthomonas nasturtii, a newly emerging watercress pathogen.</title>
        <authorList>
            <person name="Harrison J."/>
            <person name="Greer S."/>
            <person name="Hussain R."/>
            <person name="Lascelles D."/>
            <person name="Roberts M."/>
            <person name="Carter B."/>
            <person name="Bryning A."/>
            <person name="Carroll S."/>
            <person name="Aspin A."/>
            <person name="Cruz L."/>
            <person name="Cruz J."/>
            <person name="Grant M."/>
            <person name="Vicente J."/>
            <person name="Studholme D.J."/>
        </authorList>
    </citation>
    <scope>NUCLEOTIDE SEQUENCE</scope>
    <source>
        <strain evidence="3">10016B</strain>
    </source>
</reference>
<dbReference type="NCBIfam" id="NF033516">
    <property type="entry name" value="transpos_IS3"/>
    <property type="match status" value="1"/>
</dbReference>
<dbReference type="InterPro" id="IPR036397">
    <property type="entry name" value="RNaseH_sf"/>
</dbReference>
<dbReference type="PROSITE" id="PS50994">
    <property type="entry name" value="INTEGRASE"/>
    <property type="match status" value="1"/>
</dbReference>
<gene>
    <name evidence="3" type="ORF">M3O51_21690</name>
</gene>
<accession>A0ABT0LWV0</accession>
<evidence type="ECO:0000256" key="1">
    <source>
        <dbReference type="SAM" id="MobiDB-lite"/>
    </source>
</evidence>
<dbReference type="Gene3D" id="3.30.420.10">
    <property type="entry name" value="Ribonuclease H-like superfamily/Ribonuclease H"/>
    <property type="match status" value="1"/>
</dbReference>
<dbReference type="SUPFAM" id="SSF48295">
    <property type="entry name" value="TrpR-like"/>
    <property type="match status" value="2"/>
</dbReference>
<dbReference type="InterPro" id="IPR050900">
    <property type="entry name" value="Transposase_IS3/IS150/IS904"/>
</dbReference>
<organism evidence="3 4">
    <name type="scientific">Xanthomonas nasturtii</name>
    <dbReference type="NCBI Taxonomy" id="1843581"/>
    <lineage>
        <taxon>Bacteria</taxon>
        <taxon>Pseudomonadati</taxon>
        <taxon>Pseudomonadota</taxon>
        <taxon>Gammaproteobacteria</taxon>
        <taxon>Lysobacterales</taxon>
        <taxon>Lysobacteraceae</taxon>
        <taxon>Xanthomonas</taxon>
    </lineage>
</organism>
<keyword evidence="4" id="KW-1185">Reference proteome</keyword>
<feature type="domain" description="Integrase catalytic" evidence="2">
    <location>
        <begin position="280"/>
        <end position="409"/>
    </location>
</feature>
<comment type="caution">
    <text evidence="3">The sequence shown here is derived from an EMBL/GenBank/DDBJ whole genome shotgun (WGS) entry which is preliminary data.</text>
</comment>
<dbReference type="PANTHER" id="PTHR46889:SF4">
    <property type="entry name" value="TRANSPOSASE INSO FOR INSERTION SEQUENCE ELEMENT IS911B-RELATED"/>
    <property type="match status" value="1"/>
</dbReference>
<sequence length="409" mass="46673">ARFKLQVAKEACKTSISLKAVARSYGLDFSTVRRWAATYRLHGWRGFDRKPRSYDVPFKLEVLEKMRQEGMSAREATSYFQIGSAGAVAQWQRLYADGGAQALAPPPLPPHKPMKKTSSSKPAEDMSRDELLKEVAYLRAETAYPKKTRCLDPARAGGAAYKAHAVQGLRQTHALPLLLEAAELSRSTFYYQMHALAHPDQGEVALCERIRAIYDEHQGRYGYRRITLELANQGEAINHKRVQRLMAALGLQSRVRIKRYRAFKGAANVIVPNVLDRQFEAAMPNQKWVTDVTEFKVQGMKLYLSPIMDLYNGEIVAYQMKRRPVLDLVGQMLDQAIKKLSPDARPMIHSDQGWHYQHENYRHKLANHSLKQSMSRRGNCLDNAAMESFFGTLKSEFFYLNSFDSIERL</sequence>
<dbReference type="Pfam" id="PF13276">
    <property type="entry name" value="HTH_21"/>
    <property type="match status" value="1"/>
</dbReference>
<dbReference type="InterPro" id="IPR010921">
    <property type="entry name" value="Trp_repressor/repl_initiator"/>
</dbReference>
<dbReference type="InterPro" id="IPR025948">
    <property type="entry name" value="HTH-like_dom"/>
</dbReference>
<dbReference type="InterPro" id="IPR055247">
    <property type="entry name" value="InsJ-like_HTH"/>
</dbReference>
<dbReference type="InterPro" id="IPR048020">
    <property type="entry name" value="Transpos_IS3"/>
</dbReference>
<dbReference type="InterPro" id="IPR012337">
    <property type="entry name" value="RNaseH-like_sf"/>
</dbReference>
<dbReference type="Pfam" id="PF00665">
    <property type="entry name" value="rve"/>
    <property type="match status" value="1"/>
</dbReference>
<feature type="non-terminal residue" evidence="3">
    <location>
        <position position="1"/>
    </location>
</feature>